<evidence type="ECO:0000313" key="2">
    <source>
        <dbReference type="EMBL" id="GCA63239.1"/>
    </source>
</evidence>
<dbReference type="AlphaFoldDB" id="A0A391NXP6"/>
<proteinExistence type="predicted"/>
<keyword evidence="3" id="KW-1185">Reference proteome</keyword>
<dbReference type="EMBL" id="BDIP01002763">
    <property type="protein sequence ID" value="GCA63239.1"/>
    <property type="molecule type" value="Genomic_DNA"/>
</dbReference>
<keyword evidence="1" id="KW-0732">Signal</keyword>
<comment type="caution">
    <text evidence="2">The sequence shown here is derived from an EMBL/GenBank/DDBJ whole genome shotgun (WGS) entry which is preliminary data.</text>
</comment>
<evidence type="ECO:0000256" key="1">
    <source>
        <dbReference type="SAM" id="SignalP"/>
    </source>
</evidence>
<dbReference type="Proteomes" id="UP000265618">
    <property type="component" value="Unassembled WGS sequence"/>
</dbReference>
<feature type="chain" id="PRO_5017282653" evidence="1">
    <location>
        <begin position="22"/>
        <end position="137"/>
    </location>
</feature>
<feature type="signal peptide" evidence="1">
    <location>
        <begin position="1"/>
        <end position="21"/>
    </location>
</feature>
<gene>
    <name evidence="2" type="ORF">KIPB_008709</name>
</gene>
<evidence type="ECO:0000313" key="3">
    <source>
        <dbReference type="Proteomes" id="UP000265618"/>
    </source>
</evidence>
<name>A0A391NXP6_9EUKA</name>
<protein>
    <submittedName>
        <fullName evidence="2">Uncharacterized protein</fullName>
    </submittedName>
</protein>
<organism evidence="2 3">
    <name type="scientific">Kipferlia bialata</name>
    <dbReference type="NCBI Taxonomy" id="797122"/>
    <lineage>
        <taxon>Eukaryota</taxon>
        <taxon>Metamonada</taxon>
        <taxon>Carpediemonas-like organisms</taxon>
        <taxon>Kipferlia</taxon>
    </lineage>
</organism>
<reference evidence="2 3" key="1">
    <citation type="journal article" date="2018" name="PLoS ONE">
        <title>The draft genome of Kipferlia bialata reveals reductive genome evolution in fornicate parasites.</title>
        <authorList>
            <person name="Tanifuji G."/>
            <person name="Takabayashi S."/>
            <person name="Kume K."/>
            <person name="Takagi M."/>
            <person name="Nakayama T."/>
            <person name="Kamikawa R."/>
            <person name="Inagaki Y."/>
            <person name="Hashimoto T."/>
        </authorList>
    </citation>
    <scope>NUCLEOTIDE SEQUENCE [LARGE SCALE GENOMIC DNA]</scope>
    <source>
        <strain evidence="2">NY0173</strain>
    </source>
</reference>
<accession>A0A391NXP6</accession>
<sequence>MWVKGIHSTTTTWLVLFWVHPQSPRFATQCEVQGPEGRQPIPQLLPFRSRAEALPIEHCLIAIADKHRSESGECPCYRLVKESVISTDETTNEVWNALGMVKPMMSDGMSASSIEDEITSRLEQGRDINSQQCGFSQ</sequence>